<reference evidence="1" key="1">
    <citation type="submission" date="2022-06" db="EMBL/GenBank/DDBJ databases">
        <authorList>
            <person name="Legras J.-L."/>
            <person name="Devillers H."/>
            <person name="Grondin C."/>
        </authorList>
    </citation>
    <scope>NUCLEOTIDE SEQUENCE</scope>
    <source>
        <strain evidence="1">CLIB 1444</strain>
    </source>
</reference>
<organism evidence="1 2">
    <name type="scientific">[Candida] jaroonii</name>
    <dbReference type="NCBI Taxonomy" id="467808"/>
    <lineage>
        <taxon>Eukaryota</taxon>
        <taxon>Fungi</taxon>
        <taxon>Dikarya</taxon>
        <taxon>Ascomycota</taxon>
        <taxon>Saccharomycotina</taxon>
        <taxon>Pichiomycetes</taxon>
        <taxon>Debaryomycetaceae</taxon>
        <taxon>Yamadazyma</taxon>
    </lineage>
</organism>
<sequence length="664" mass="73800">MVNETADIHSLSSLESEQSQLNNQDPQEINIRQSENSSDNNGDSEKSAETGTGASVNETGLNSTQTNMSTKTNRVPMKDRRGLLSHLAILPEYEDPRDYPRQIKYFIVFIIGFAAVVGPMGTSILLPAIDDVVEDLNTTTILVNISVGIYLLSLGIFPLWWSSLSEKYGRRSIYLISFTLFLGFSIGSAFSPSISALIVFRVLCGGSSASVQAVGAGTIADLYPPDQRGKAMGWYYLGPLMGPFLSPIIGGAVAEAWGWRATQWVLVIAAGMADFLIIFALPETLRKQDNLANVREYLQKLRAQEIEDEDTSDNLNDSISEKDKEKNASKTQEISDKENNLSRLPSLQQIDSMLSEISRLESRSSRGDNEEGLFNIDNGVGDSITPYLSRLDTRKSDYSKRVQIEALQSRLSKELDVPKSKREKWENFKFESYELLIKPLHSLVLLTYPPVILVISHSAICFAAIYFFNITISYEYSRAPYNYSTLIVGLLYIPNSVTYILASIFGGRWNDKLLRKYADKHNGELSPESRISWNLIIATILYIPACLIFGWTLKYHLHWVVPLVGTALFGFSSMLVIGVSVTYLVDTLPGKGATGVALNNLVRQILATIATFVVDPLLVALGPGILYSIILGIILISSFSLVYLKVNGDKLRQKYDISAYYDRL</sequence>
<dbReference type="Proteomes" id="UP001152531">
    <property type="component" value="Unassembled WGS sequence"/>
</dbReference>
<keyword evidence="2" id="KW-1185">Reference proteome</keyword>
<accession>A0ACA9YFC1</accession>
<dbReference type="EMBL" id="CALSDN010000020">
    <property type="protein sequence ID" value="CAH6723786.1"/>
    <property type="molecule type" value="Genomic_DNA"/>
</dbReference>
<proteinExistence type="predicted"/>
<evidence type="ECO:0000313" key="1">
    <source>
        <dbReference type="EMBL" id="CAH6723786.1"/>
    </source>
</evidence>
<evidence type="ECO:0000313" key="2">
    <source>
        <dbReference type="Proteomes" id="UP001152531"/>
    </source>
</evidence>
<protein>
    <submittedName>
        <fullName evidence="1">Quinidine resistance protein 3</fullName>
    </submittedName>
</protein>
<gene>
    <name evidence="1" type="ORF">CLIB1444_20S00716</name>
</gene>
<name>A0ACA9YFC1_9ASCO</name>
<comment type="caution">
    <text evidence="1">The sequence shown here is derived from an EMBL/GenBank/DDBJ whole genome shotgun (WGS) entry which is preliminary data.</text>
</comment>